<keyword evidence="6" id="KW-0732">Signal</keyword>
<comment type="cofactor">
    <cofactor evidence="2">
        <name>FAD</name>
        <dbReference type="ChEBI" id="CHEBI:57692"/>
    </cofactor>
</comment>
<organism evidence="8 9">
    <name type="scientific">Sutterella massiliensis</name>
    <dbReference type="NCBI Taxonomy" id="1816689"/>
    <lineage>
        <taxon>Bacteria</taxon>
        <taxon>Pseudomonadati</taxon>
        <taxon>Pseudomonadota</taxon>
        <taxon>Betaproteobacteria</taxon>
        <taxon>Burkholderiales</taxon>
        <taxon>Sutterellaceae</taxon>
        <taxon>Sutterella</taxon>
    </lineage>
</organism>
<comment type="cofactor">
    <cofactor evidence="1">
        <name>FMN</name>
        <dbReference type="ChEBI" id="CHEBI:58210"/>
    </cofactor>
</comment>
<feature type="signal peptide" evidence="6">
    <location>
        <begin position="1"/>
        <end position="28"/>
    </location>
</feature>
<dbReference type="PANTHER" id="PTHR43400">
    <property type="entry name" value="FUMARATE REDUCTASE"/>
    <property type="match status" value="1"/>
</dbReference>
<dbReference type="InterPro" id="IPR003953">
    <property type="entry name" value="FAD-dep_OxRdtase_2_FAD-bd"/>
</dbReference>
<dbReference type="Pfam" id="PF04205">
    <property type="entry name" value="FMN_bind"/>
    <property type="match status" value="1"/>
</dbReference>
<accession>A0ABS2DTQ8</accession>
<comment type="caution">
    <text evidence="8">The sequence shown here is derived from an EMBL/GenBank/DDBJ whole genome shotgun (WGS) entry which is preliminary data.</text>
</comment>
<dbReference type="SUPFAM" id="SSF56425">
    <property type="entry name" value="Succinate dehydrogenase/fumarate reductase flavoprotein, catalytic domain"/>
    <property type="match status" value="1"/>
</dbReference>
<dbReference type="InterPro" id="IPR027477">
    <property type="entry name" value="Succ_DH/fumarate_Rdtase_cat_sf"/>
</dbReference>
<proteinExistence type="predicted"/>
<dbReference type="Gene3D" id="3.50.50.60">
    <property type="entry name" value="FAD/NAD(P)-binding domain"/>
    <property type="match status" value="2"/>
</dbReference>
<dbReference type="Gene3D" id="3.90.700.10">
    <property type="entry name" value="Succinate dehydrogenase/fumarate reductase flavoprotein, catalytic domain"/>
    <property type="match status" value="1"/>
</dbReference>
<reference evidence="8 9" key="1">
    <citation type="journal article" date="2021" name="Sci. Rep.">
        <title>The distribution of antibiotic resistance genes in chicken gut microbiota commensals.</title>
        <authorList>
            <person name="Juricova H."/>
            <person name="Matiasovicova J."/>
            <person name="Kubasova T."/>
            <person name="Cejkova D."/>
            <person name="Rychlik I."/>
        </authorList>
    </citation>
    <scope>NUCLEOTIDE SEQUENCE [LARGE SCALE GENOMIC DNA]</scope>
    <source>
        <strain evidence="8 9">An829</strain>
    </source>
</reference>
<dbReference type="Pfam" id="PF00890">
    <property type="entry name" value="FAD_binding_2"/>
    <property type="match status" value="1"/>
</dbReference>
<dbReference type="PANTHER" id="PTHR43400:SF10">
    <property type="entry name" value="3-OXOSTEROID 1-DEHYDROGENASE"/>
    <property type="match status" value="1"/>
</dbReference>
<keyword evidence="3" id="KW-0285">Flavoprotein</keyword>
<keyword evidence="4" id="KW-0274">FAD</keyword>
<dbReference type="InterPro" id="IPR007329">
    <property type="entry name" value="FMN-bd"/>
</dbReference>
<dbReference type="Gene3D" id="3.90.1010.20">
    <property type="match status" value="1"/>
</dbReference>
<keyword evidence="9" id="KW-1185">Reference proteome</keyword>
<evidence type="ECO:0000256" key="1">
    <source>
        <dbReference type="ARBA" id="ARBA00001917"/>
    </source>
</evidence>
<evidence type="ECO:0000256" key="4">
    <source>
        <dbReference type="ARBA" id="ARBA00022827"/>
    </source>
</evidence>
<dbReference type="InterPro" id="IPR050315">
    <property type="entry name" value="FAD-oxidoreductase_2"/>
</dbReference>
<name>A0ABS2DTQ8_9BURK</name>
<feature type="domain" description="FMN-binding" evidence="7">
    <location>
        <begin position="45"/>
        <end position="119"/>
    </location>
</feature>
<dbReference type="EMBL" id="JACJJC010000015">
    <property type="protein sequence ID" value="MBM6704677.1"/>
    <property type="molecule type" value="Genomic_DNA"/>
</dbReference>
<protein>
    <submittedName>
        <fullName evidence="8">FAD-dependent oxidoreductase</fullName>
    </submittedName>
</protein>
<gene>
    <name evidence="8" type="ORF">H6A60_09305</name>
</gene>
<dbReference type="InterPro" id="IPR006311">
    <property type="entry name" value="TAT_signal"/>
</dbReference>
<evidence type="ECO:0000256" key="2">
    <source>
        <dbReference type="ARBA" id="ARBA00001974"/>
    </source>
</evidence>
<sequence>MTKSISRRSLLGAGLASGAAMAAAAVHAAPAGIYKAGTYTAKAAGIAGDVFVTMSFDANRITDVVIDASAETPGIGQAAAAELKKRLMAGQTAALDAVSGATVTSEAVSRAAQKCIDQATGKIPVEVITKAAAEGAKSGDWLGKPPVIAEKDIVKTVKTEVLVVGCGTSGMFAVASAAESGAKVIGIDRYAVGTGVREGFAAIGSRYQEKWGTKIDKFDFITIATKAAGGHVDQRLLKTFAEKSGAVMNWYGDRLAERGVELWHETIDADQDTRYEALPTCHTPRWPQARWEKKDAKAKKLNGNVVLYEYAVKHGAEFHYNTKMVKLERSNGRVTGCIAENADGKFLRYIAKKGVVIATGGYCRNYAMLEALQPWNLRILGGNKAMPGAMGDGIRACLWVGAKMDETHSMAQFDRSALRPDQEPGIEAMKKTDMGTFWPGSQPWLKVNADGERFFNESGTYEGILHADEFQKGHCHYSIFDATWTTFVQHTRMAGCSRLVPHPNGARPIFAWEFIESTVLPKLIEDGFVQKADTIEELAQKLRLPPKALKATVERYNELAHKGVDEDFGKEAFRLAPLEKAPFYGLKNAGYSLCTLDGIVIDTHMNALDTEGKPIPGLYVIGQDSGGYFANTYPNLISGMCAGRAATWGWIVGRELAGKNV</sequence>
<evidence type="ECO:0000256" key="5">
    <source>
        <dbReference type="ARBA" id="ARBA00023002"/>
    </source>
</evidence>
<evidence type="ECO:0000259" key="7">
    <source>
        <dbReference type="SMART" id="SM00900"/>
    </source>
</evidence>
<dbReference type="SMART" id="SM00900">
    <property type="entry name" value="FMN_bind"/>
    <property type="match status" value="1"/>
</dbReference>
<dbReference type="SUPFAM" id="SSF51905">
    <property type="entry name" value="FAD/NAD(P)-binding domain"/>
    <property type="match status" value="1"/>
</dbReference>
<dbReference type="RefSeq" id="WP_205103833.1">
    <property type="nucleotide sequence ID" value="NZ_JACJJC010000015.1"/>
</dbReference>
<dbReference type="PROSITE" id="PS51318">
    <property type="entry name" value="TAT"/>
    <property type="match status" value="1"/>
</dbReference>
<evidence type="ECO:0000313" key="8">
    <source>
        <dbReference type="EMBL" id="MBM6704677.1"/>
    </source>
</evidence>
<evidence type="ECO:0000313" key="9">
    <source>
        <dbReference type="Proteomes" id="UP000715095"/>
    </source>
</evidence>
<dbReference type="Proteomes" id="UP000715095">
    <property type="component" value="Unassembled WGS sequence"/>
</dbReference>
<dbReference type="InterPro" id="IPR036188">
    <property type="entry name" value="FAD/NAD-bd_sf"/>
</dbReference>
<keyword evidence="5" id="KW-0560">Oxidoreductase</keyword>
<feature type="chain" id="PRO_5046031027" evidence="6">
    <location>
        <begin position="29"/>
        <end position="661"/>
    </location>
</feature>
<evidence type="ECO:0000256" key="3">
    <source>
        <dbReference type="ARBA" id="ARBA00022630"/>
    </source>
</evidence>
<evidence type="ECO:0000256" key="6">
    <source>
        <dbReference type="SAM" id="SignalP"/>
    </source>
</evidence>